<reference evidence="2" key="1">
    <citation type="journal article" date="2020" name="Nature">
        <title>Giant virus diversity and host interactions through global metagenomics.</title>
        <authorList>
            <person name="Schulz F."/>
            <person name="Roux S."/>
            <person name="Paez-Espino D."/>
            <person name="Jungbluth S."/>
            <person name="Walsh D.A."/>
            <person name="Denef V.J."/>
            <person name="McMahon K.D."/>
            <person name="Konstantinidis K.T."/>
            <person name="Eloe-Fadrosh E.A."/>
            <person name="Kyrpides N.C."/>
            <person name="Woyke T."/>
        </authorList>
    </citation>
    <scope>NUCLEOTIDE SEQUENCE</scope>
    <source>
        <strain evidence="2">GVMAG-M-3300020187-37</strain>
    </source>
</reference>
<sequence length="230" mass="25687">MSNYNNFNEVNSDFKESSCQNQTIDKNSFKLFGQSNLKYDSGTTTIDNEQRLGPGRRELDNMYGCECGLESARDLQLSQPAINFSAGVGWMGEGGCLIDNDSALRSDLLTNKNYRNQLPQQYNAGYFGKGAHNVDTESIIQGGNLTSFGDRACNVLSGVSIGNYYTPMIPRLSKEVQNTQHIIPEDNSKGWVRGGLNSRDMFKQLDYKQRCNYKNNNNNSNNNSKLNAVN</sequence>
<proteinExistence type="predicted"/>
<evidence type="ECO:0000313" key="2">
    <source>
        <dbReference type="EMBL" id="QHS99521.1"/>
    </source>
</evidence>
<protein>
    <submittedName>
        <fullName evidence="2">Uncharacterized protein</fullName>
    </submittedName>
</protein>
<accession>A0A6C0C5Y6</accession>
<evidence type="ECO:0000256" key="1">
    <source>
        <dbReference type="SAM" id="MobiDB-lite"/>
    </source>
</evidence>
<feature type="compositionally biased region" description="Low complexity" evidence="1">
    <location>
        <begin position="212"/>
        <end position="230"/>
    </location>
</feature>
<organism evidence="2">
    <name type="scientific">viral metagenome</name>
    <dbReference type="NCBI Taxonomy" id="1070528"/>
    <lineage>
        <taxon>unclassified sequences</taxon>
        <taxon>metagenomes</taxon>
        <taxon>organismal metagenomes</taxon>
    </lineage>
</organism>
<feature type="region of interest" description="Disordered" evidence="1">
    <location>
        <begin position="211"/>
        <end position="230"/>
    </location>
</feature>
<dbReference type="EMBL" id="MN739344">
    <property type="protein sequence ID" value="QHS99521.1"/>
    <property type="molecule type" value="Genomic_DNA"/>
</dbReference>
<dbReference type="AlphaFoldDB" id="A0A6C0C5Y6"/>
<name>A0A6C0C5Y6_9ZZZZ</name>